<keyword evidence="2" id="KW-0597">Phosphoprotein</keyword>
<evidence type="ECO:0000256" key="4">
    <source>
        <dbReference type="ARBA" id="ARBA00022643"/>
    </source>
</evidence>
<dbReference type="EMBL" id="CP134536">
    <property type="protein sequence ID" value="WNH11749.1"/>
    <property type="molecule type" value="Genomic_DNA"/>
</dbReference>
<name>A0ABY9Y0L9_9FLAO</name>
<dbReference type="RefSeq" id="WP_415861727.1">
    <property type="nucleotide sequence ID" value="NZ_CP134536.1"/>
</dbReference>
<dbReference type="Proteomes" id="UP001303407">
    <property type="component" value="Chromosome"/>
</dbReference>
<evidence type="ECO:0000256" key="5">
    <source>
        <dbReference type="ARBA" id="ARBA00022982"/>
    </source>
</evidence>
<feature type="domain" description="FMN-binding" evidence="6">
    <location>
        <begin position="86"/>
        <end position="167"/>
    </location>
</feature>
<organism evidence="7 8">
    <name type="scientific">Thalassobellus suaedae</name>
    <dbReference type="NCBI Taxonomy" id="3074124"/>
    <lineage>
        <taxon>Bacteria</taxon>
        <taxon>Pseudomonadati</taxon>
        <taxon>Bacteroidota</taxon>
        <taxon>Flavobacteriia</taxon>
        <taxon>Flavobacteriales</taxon>
        <taxon>Flavobacteriaceae</taxon>
        <taxon>Thalassobellus</taxon>
    </lineage>
</organism>
<dbReference type="Pfam" id="PF04205">
    <property type="entry name" value="FMN_bind"/>
    <property type="match status" value="1"/>
</dbReference>
<reference evidence="7 8" key="1">
    <citation type="submission" date="2023-09" db="EMBL/GenBank/DDBJ databases">
        <title>Thalassobella suaedae gen. nov., sp. nov., a marine bacterium of the family Flavobacteriaceae isolated from a halophyte Suaeda japonica.</title>
        <authorList>
            <person name="Lee S.Y."/>
            <person name="Hwang C.Y."/>
        </authorList>
    </citation>
    <scope>NUCLEOTIDE SEQUENCE [LARGE SCALE GENOMIC DNA]</scope>
    <source>
        <strain evidence="7 8">HL-DH10</strain>
    </source>
</reference>
<dbReference type="SMART" id="SM00900">
    <property type="entry name" value="FMN_bind"/>
    <property type="match status" value="1"/>
</dbReference>
<evidence type="ECO:0000313" key="7">
    <source>
        <dbReference type="EMBL" id="WNH11749.1"/>
    </source>
</evidence>
<keyword evidence="4" id="KW-0288">FMN</keyword>
<evidence type="ECO:0000256" key="1">
    <source>
        <dbReference type="ARBA" id="ARBA00022448"/>
    </source>
</evidence>
<sequence length="176" mass="19963">MMKLKQGLLLFLAFIMLSFGLPKNIQKKVDKEIKDVFNIESFALNEIIIANKIAESLPSKFNHNNLFKIEADNTLLGYAYLSQASSKTAQFDYMVLLDKDLVILKSKVLIYREEYGGEIGSRRWLKQFIGKTQNDDLRYGDNIVAISGATISVRSMTNAVNDLLKSLKVLHTKNIL</sequence>
<keyword evidence="5" id="KW-0249">Electron transport</keyword>
<evidence type="ECO:0000313" key="8">
    <source>
        <dbReference type="Proteomes" id="UP001303407"/>
    </source>
</evidence>
<evidence type="ECO:0000256" key="3">
    <source>
        <dbReference type="ARBA" id="ARBA00022630"/>
    </source>
</evidence>
<dbReference type="PANTHER" id="PTHR36118:SF1">
    <property type="entry name" value="ION-TRANSLOCATING OXIDOREDUCTASE COMPLEX SUBUNIT G"/>
    <property type="match status" value="1"/>
</dbReference>
<protein>
    <submittedName>
        <fullName evidence="7">FMN-binding protein</fullName>
    </submittedName>
</protein>
<gene>
    <name evidence="7" type="ORF">RHP49_12660</name>
</gene>
<dbReference type="InterPro" id="IPR010209">
    <property type="entry name" value="Ion_transpt_RnfG/RsxG"/>
</dbReference>
<keyword evidence="1" id="KW-0813">Transport</keyword>
<proteinExistence type="predicted"/>
<accession>A0ABY9Y0L9</accession>
<keyword evidence="3" id="KW-0285">Flavoprotein</keyword>
<dbReference type="PANTHER" id="PTHR36118">
    <property type="entry name" value="ION-TRANSLOCATING OXIDOREDUCTASE COMPLEX SUBUNIT G"/>
    <property type="match status" value="1"/>
</dbReference>
<keyword evidence="8" id="KW-1185">Reference proteome</keyword>
<evidence type="ECO:0000256" key="2">
    <source>
        <dbReference type="ARBA" id="ARBA00022553"/>
    </source>
</evidence>
<evidence type="ECO:0000259" key="6">
    <source>
        <dbReference type="SMART" id="SM00900"/>
    </source>
</evidence>
<dbReference type="InterPro" id="IPR007329">
    <property type="entry name" value="FMN-bd"/>
</dbReference>